<dbReference type="PIRSF" id="PIRSF021441">
    <property type="entry name" value="DUF1453"/>
    <property type="match status" value="1"/>
</dbReference>
<feature type="transmembrane region" description="Helical" evidence="1">
    <location>
        <begin position="64"/>
        <end position="84"/>
    </location>
</feature>
<dbReference type="PANTHER" id="PTHR39164:SF1">
    <property type="entry name" value="PROTEIN CCDC"/>
    <property type="match status" value="1"/>
</dbReference>
<name>A0A1I2KTT1_9BACL</name>
<dbReference type="InterPro" id="IPR058247">
    <property type="entry name" value="DUF1453"/>
</dbReference>
<keyword evidence="1" id="KW-1133">Transmembrane helix</keyword>
<dbReference type="EMBL" id="FOOK01000002">
    <property type="protein sequence ID" value="SFF68587.1"/>
    <property type="molecule type" value="Genomic_DNA"/>
</dbReference>
<proteinExistence type="predicted"/>
<feature type="transmembrane region" description="Helical" evidence="1">
    <location>
        <begin position="41"/>
        <end position="58"/>
    </location>
</feature>
<keyword evidence="1" id="KW-0812">Transmembrane</keyword>
<accession>A0A1I2KTT1</accession>
<dbReference type="OrthoDB" id="120091at2"/>
<organism evidence="2 3">
    <name type="scientific">Planifilum fulgidum</name>
    <dbReference type="NCBI Taxonomy" id="201973"/>
    <lineage>
        <taxon>Bacteria</taxon>
        <taxon>Bacillati</taxon>
        <taxon>Bacillota</taxon>
        <taxon>Bacilli</taxon>
        <taxon>Bacillales</taxon>
        <taxon>Thermoactinomycetaceae</taxon>
        <taxon>Planifilum</taxon>
    </lineage>
</organism>
<dbReference type="PANTHER" id="PTHR39164">
    <property type="entry name" value="PROTEIN CCDC"/>
    <property type="match status" value="1"/>
</dbReference>
<keyword evidence="1" id="KW-0472">Membrane</keyword>
<evidence type="ECO:0000256" key="1">
    <source>
        <dbReference type="SAM" id="Phobius"/>
    </source>
</evidence>
<dbReference type="Proteomes" id="UP000198661">
    <property type="component" value="Unassembled WGS sequence"/>
</dbReference>
<protein>
    <submittedName>
        <fullName evidence="2">Membrane protein CcdC involved in cytochrome C biogenesis</fullName>
    </submittedName>
</protein>
<dbReference type="STRING" id="201973.SAMN04488025_102190"/>
<evidence type="ECO:0000313" key="3">
    <source>
        <dbReference type="Proteomes" id="UP000198661"/>
    </source>
</evidence>
<sequence>MTHAISLHPQIAFTLGVATMALMVIILRIRATKRPVTPKGIIMPPLGMSTGFLMFLHPSTHFPVWWGLIAFLAGAVFLATPLIWTSRFEVVNGEIYLKRSLSFVVILLVLLSVRLLLHGYVEQYISIPQTAGLFFTLAFGMILPWRAGMYLRYRRLRRSLAASAGAEQG</sequence>
<dbReference type="InterPro" id="IPR031306">
    <property type="entry name" value="CcdC"/>
</dbReference>
<evidence type="ECO:0000313" key="2">
    <source>
        <dbReference type="EMBL" id="SFF68587.1"/>
    </source>
</evidence>
<dbReference type="Pfam" id="PF07301">
    <property type="entry name" value="DUF1453"/>
    <property type="match status" value="1"/>
</dbReference>
<reference evidence="3" key="1">
    <citation type="submission" date="2016-10" db="EMBL/GenBank/DDBJ databases">
        <authorList>
            <person name="Varghese N."/>
            <person name="Submissions S."/>
        </authorList>
    </citation>
    <scope>NUCLEOTIDE SEQUENCE [LARGE SCALE GENOMIC DNA]</scope>
    <source>
        <strain evidence="3">DSM 44945</strain>
    </source>
</reference>
<keyword evidence="3" id="KW-1185">Reference proteome</keyword>
<feature type="transmembrane region" description="Helical" evidence="1">
    <location>
        <begin position="12"/>
        <end position="29"/>
    </location>
</feature>
<feature type="transmembrane region" description="Helical" evidence="1">
    <location>
        <begin position="129"/>
        <end position="148"/>
    </location>
</feature>
<feature type="transmembrane region" description="Helical" evidence="1">
    <location>
        <begin position="96"/>
        <end position="117"/>
    </location>
</feature>
<gene>
    <name evidence="2" type="ORF">SAMN04488025_102190</name>
</gene>
<dbReference type="AlphaFoldDB" id="A0A1I2KTT1"/>
<dbReference type="RefSeq" id="WP_092035617.1">
    <property type="nucleotide sequence ID" value="NZ_FOOK01000002.1"/>
</dbReference>